<gene>
    <name evidence="1" type="ORF">SAMEA44541418_02336</name>
</gene>
<evidence type="ECO:0000313" key="2">
    <source>
        <dbReference type="Proteomes" id="UP000215539"/>
    </source>
</evidence>
<organism evidence="1 2">
    <name type="scientific">Capnocytophaga haemolytica</name>
    <dbReference type="NCBI Taxonomy" id="45243"/>
    <lineage>
        <taxon>Bacteria</taxon>
        <taxon>Pseudomonadati</taxon>
        <taxon>Bacteroidota</taxon>
        <taxon>Flavobacteriia</taxon>
        <taxon>Flavobacteriales</taxon>
        <taxon>Flavobacteriaceae</taxon>
        <taxon>Capnocytophaga</taxon>
    </lineage>
</organism>
<proteinExistence type="predicted"/>
<sequence length="84" mass="9411">MITNMDTERNTYGEVSTSNEASPCCVAEAAATYEVGIPYAHKLIIDERLKELEKDPTRGIPLEEAARMIEEKYGIRSNFRPAGF</sequence>
<accession>A0AAX2H1L2</accession>
<reference evidence="1 2" key="1">
    <citation type="submission" date="2017-06" db="EMBL/GenBank/DDBJ databases">
        <authorList>
            <consortium name="Pathogen Informatics"/>
        </authorList>
    </citation>
    <scope>NUCLEOTIDE SEQUENCE [LARGE SCALE GENOMIC DNA]</scope>
    <source>
        <strain evidence="1 2">NCTC12947</strain>
    </source>
</reference>
<dbReference type="EMBL" id="LT906449">
    <property type="protein sequence ID" value="SNV16531.1"/>
    <property type="molecule type" value="Genomic_DNA"/>
</dbReference>
<protein>
    <submittedName>
        <fullName evidence="1">Uncharacterized protein</fullName>
    </submittedName>
</protein>
<dbReference type="Proteomes" id="UP000215539">
    <property type="component" value="Chromosome 1"/>
</dbReference>
<name>A0AAX2H1L2_9FLAO</name>
<evidence type="ECO:0000313" key="1">
    <source>
        <dbReference type="EMBL" id="SNV16531.1"/>
    </source>
</evidence>
<dbReference type="AlphaFoldDB" id="A0AAX2H1L2"/>